<dbReference type="EMBL" id="JAQOWY010000035">
    <property type="protein sequence ID" value="KAK1854533.1"/>
    <property type="molecule type" value="Genomic_DNA"/>
</dbReference>
<feature type="compositionally biased region" description="Polar residues" evidence="1">
    <location>
        <begin position="84"/>
        <end position="102"/>
    </location>
</feature>
<keyword evidence="3" id="KW-1185">Reference proteome</keyword>
<feature type="compositionally biased region" description="Low complexity" evidence="1">
    <location>
        <begin position="139"/>
        <end position="156"/>
    </location>
</feature>
<reference evidence="2" key="1">
    <citation type="submission" date="2023-01" db="EMBL/GenBank/DDBJ databases">
        <title>Colletotrichum chrysophilum M932 genome sequence.</title>
        <authorList>
            <person name="Baroncelli R."/>
        </authorList>
    </citation>
    <scope>NUCLEOTIDE SEQUENCE</scope>
    <source>
        <strain evidence="2">M932</strain>
    </source>
</reference>
<evidence type="ECO:0000313" key="3">
    <source>
        <dbReference type="Proteomes" id="UP001243330"/>
    </source>
</evidence>
<feature type="compositionally biased region" description="Low complexity" evidence="1">
    <location>
        <begin position="103"/>
        <end position="115"/>
    </location>
</feature>
<dbReference type="AlphaFoldDB" id="A0AAD9AUZ2"/>
<proteinExistence type="predicted"/>
<comment type="caution">
    <text evidence="2">The sequence shown here is derived from an EMBL/GenBank/DDBJ whole genome shotgun (WGS) entry which is preliminary data.</text>
</comment>
<sequence length="202" mass="21547">MRQAAQGRRVVGGTAAQHRPGILLPQPHIRSAPLLLLLLPEWDTSFSTPCESGSFPPSACHCLGSLGLLLYQRDDRRPPPLCGSLTNRSQSRMPHLSTPNTTSSLSGLASDLAGSPVVFPRSLVPKPPNEKEAPPQNTPSPTSSQTETQATQTAPSPHYPTILDSTRRGPGAVLNGVPSLRLAQSEQLSPLPFHSNSETFLV</sequence>
<evidence type="ECO:0000256" key="1">
    <source>
        <dbReference type="SAM" id="MobiDB-lite"/>
    </source>
</evidence>
<feature type="region of interest" description="Disordered" evidence="1">
    <location>
        <begin position="80"/>
        <end position="177"/>
    </location>
</feature>
<protein>
    <submittedName>
        <fullName evidence="2">Uncharacterized protein</fullName>
    </submittedName>
</protein>
<dbReference type="Proteomes" id="UP001243330">
    <property type="component" value="Unassembled WGS sequence"/>
</dbReference>
<accession>A0AAD9AUZ2</accession>
<organism evidence="2 3">
    <name type="scientific">Colletotrichum chrysophilum</name>
    <dbReference type="NCBI Taxonomy" id="1836956"/>
    <lineage>
        <taxon>Eukaryota</taxon>
        <taxon>Fungi</taxon>
        <taxon>Dikarya</taxon>
        <taxon>Ascomycota</taxon>
        <taxon>Pezizomycotina</taxon>
        <taxon>Sordariomycetes</taxon>
        <taxon>Hypocreomycetidae</taxon>
        <taxon>Glomerellales</taxon>
        <taxon>Glomerellaceae</taxon>
        <taxon>Colletotrichum</taxon>
        <taxon>Colletotrichum gloeosporioides species complex</taxon>
    </lineage>
</organism>
<gene>
    <name evidence="2" type="ORF">CCHR01_02809</name>
</gene>
<evidence type="ECO:0000313" key="2">
    <source>
        <dbReference type="EMBL" id="KAK1854533.1"/>
    </source>
</evidence>
<name>A0AAD9AUZ2_9PEZI</name>